<dbReference type="InterPro" id="IPR006913">
    <property type="entry name" value="CENP-V/GFA"/>
</dbReference>
<keyword evidence="4" id="KW-0456">Lyase</keyword>
<evidence type="ECO:0000313" key="6">
    <source>
        <dbReference type="EMBL" id="KAF2179857.1"/>
    </source>
</evidence>
<dbReference type="PANTHER" id="PTHR33337:SF30">
    <property type="entry name" value="DUF636 DOMAIN PROTEIN (AFU_ORTHOLOGUE AFUA_1G03180)"/>
    <property type="match status" value="1"/>
</dbReference>
<reference evidence="6" key="1">
    <citation type="journal article" date="2020" name="Stud. Mycol.">
        <title>101 Dothideomycetes genomes: a test case for predicting lifestyles and emergence of pathogens.</title>
        <authorList>
            <person name="Haridas S."/>
            <person name="Albert R."/>
            <person name="Binder M."/>
            <person name="Bloem J."/>
            <person name="Labutti K."/>
            <person name="Salamov A."/>
            <person name="Andreopoulos B."/>
            <person name="Baker S."/>
            <person name="Barry K."/>
            <person name="Bills G."/>
            <person name="Bluhm B."/>
            <person name="Cannon C."/>
            <person name="Castanera R."/>
            <person name="Culley D."/>
            <person name="Daum C."/>
            <person name="Ezra D."/>
            <person name="Gonzalez J."/>
            <person name="Henrissat B."/>
            <person name="Kuo A."/>
            <person name="Liang C."/>
            <person name="Lipzen A."/>
            <person name="Lutzoni F."/>
            <person name="Magnuson J."/>
            <person name="Mondo S."/>
            <person name="Nolan M."/>
            <person name="Ohm R."/>
            <person name="Pangilinan J."/>
            <person name="Park H.-J."/>
            <person name="Ramirez L."/>
            <person name="Alfaro M."/>
            <person name="Sun H."/>
            <person name="Tritt A."/>
            <person name="Yoshinaga Y."/>
            <person name="Zwiers L.-H."/>
            <person name="Turgeon B."/>
            <person name="Goodwin S."/>
            <person name="Spatafora J."/>
            <person name="Crous P."/>
            <person name="Grigoriev I."/>
        </authorList>
    </citation>
    <scope>NUCLEOTIDE SEQUENCE</scope>
    <source>
        <strain evidence="6">CBS 207.26</strain>
    </source>
</reference>
<dbReference type="OrthoDB" id="5422068at2759"/>
<organism evidence="6 7">
    <name type="scientific">Zopfia rhizophila CBS 207.26</name>
    <dbReference type="NCBI Taxonomy" id="1314779"/>
    <lineage>
        <taxon>Eukaryota</taxon>
        <taxon>Fungi</taxon>
        <taxon>Dikarya</taxon>
        <taxon>Ascomycota</taxon>
        <taxon>Pezizomycotina</taxon>
        <taxon>Dothideomycetes</taxon>
        <taxon>Dothideomycetes incertae sedis</taxon>
        <taxon>Zopfiaceae</taxon>
        <taxon>Zopfia</taxon>
    </lineage>
</organism>
<dbReference type="Gene3D" id="3.90.1590.10">
    <property type="entry name" value="glutathione-dependent formaldehyde- activating enzyme (gfa)"/>
    <property type="match status" value="2"/>
</dbReference>
<proteinExistence type="inferred from homology"/>
<sequence>MAEYKEIRVSCMCSAAYHSFSIPTSNLPLPTNLCSCDISRRISGTLLTSYVNVTFDTNAAKPDLSALTPYKSSDILTRYFCSTCGTHMYLEYKSDGHFEVATGTLKLDSTDGIIEWKTNMWIEDTSDGGASQFISNIEGKTLKRYLQEAGQSDEVPLDWRNPSISSKEFKEEDLVHAHCHCRGVEFWVSRPNAESRNAESAYADLLIPDRLGKSANPSNYPWWLPRDDRFLAGTCACHSCRRSLGFDVTFWSFIPIVNITLDKEGTKPFQRNPYWGTMKTYQSSPNVTRTFCGTCGANVFWDGRPSLVDISVGLYDAESGTRAENLLAWWPNRVSFEEDALNRGFIRGLEEGLKDWVERNKGEKHVAVGEFPVPT</sequence>
<dbReference type="AlphaFoldDB" id="A0A6A6DK01"/>
<comment type="similarity">
    <text evidence="1">Belongs to the Gfa family.</text>
</comment>
<dbReference type="Proteomes" id="UP000800200">
    <property type="component" value="Unassembled WGS sequence"/>
</dbReference>
<dbReference type="InterPro" id="IPR011057">
    <property type="entry name" value="Mss4-like_sf"/>
</dbReference>
<accession>A0A6A6DK01</accession>
<dbReference type="Pfam" id="PF04828">
    <property type="entry name" value="GFA"/>
    <property type="match status" value="2"/>
</dbReference>
<dbReference type="GO" id="GO:0046872">
    <property type="term" value="F:metal ion binding"/>
    <property type="evidence" value="ECO:0007669"/>
    <property type="project" value="UniProtKB-KW"/>
</dbReference>
<dbReference type="PANTHER" id="PTHR33337">
    <property type="entry name" value="GFA DOMAIN-CONTAINING PROTEIN"/>
    <property type="match status" value="1"/>
</dbReference>
<evidence type="ECO:0000313" key="7">
    <source>
        <dbReference type="Proteomes" id="UP000800200"/>
    </source>
</evidence>
<evidence type="ECO:0000259" key="5">
    <source>
        <dbReference type="PROSITE" id="PS51891"/>
    </source>
</evidence>
<dbReference type="SUPFAM" id="SSF51316">
    <property type="entry name" value="Mss4-like"/>
    <property type="match status" value="2"/>
</dbReference>
<keyword evidence="7" id="KW-1185">Reference proteome</keyword>
<evidence type="ECO:0000256" key="3">
    <source>
        <dbReference type="ARBA" id="ARBA00022833"/>
    </source>
</evidence>
<evidence type="ECO:0000256" key="2">
    <source>
        <dbReference type="ARBA" id="ARBA00022723"/>
    </source>
</evidence>
<dbReference type="PROSITE" id="PS51891">
    <property type="entry name" value="CENP_V_GFA"/>
    <property type="match status" value="1"/>
</dbReference>
<feature type="domain" description="CENP-V/GFA" evidence="5">
    <location>
        <begin position="4"/>
        <end position="117"/>
    </location>
</feature>
<name>A0A6A6DK01_9PEZI</name>
<evidence type="ECO:0000256" key="1">
    <source>
        <dbReference type="ARBA" id="ARBA00005495"/>
    </source>
</evidence>
<dbReference type="EMBL" id="ML994662">
    <property type="protein sequence ID" value="KAF2179857.1"/>
    <property type="molecule type" value="Genomic_DNA"/>
</dbReference>
<keyword evidence="2" id="KW-0479">Metal-binding</keyword>
<keyword evidence="3" id="KW-0862">Zinc</keyword>
<protein>
    <recommendedName>
        <fullName evidence="5">CENP-V/GFA domain-containing protein</fullName>
    </recommendedName>
</protein>
<dbReference type="GO" id="GO:0016846">
    <property type="term" value="F:carbon-sulfur lyase activity"/>
    <property type="evidence" value="ECO:0007669"/>
    <property type="project" value="InterPro"/>
</dbReference>
<gene>
    <name evidence="6" type="ORF">K469DRAFT_715958</name>
</gene>
<evidence type="ECO:0000256" key="4">
    <source>
        <dbReference type="ARBA" id="ARBA00023239"/>
    </source>
</evidence>